<evidence type="ECO:0000313" key="7">
    <source>
        <dbReference type="EMBL" id="TCT06997.1"/>
    </source>
</evidence>
<feature type="domain" description="AMP-dependent synthetase/ligase" evidence="5">
    <location>
        <begin position="37"/>
        <end position="401"/>
    </location>
</feature>
<dbReference type="InterPro" id="IPR042099">
    <property type="entry name" value="ANL_N_sf"/>
</dbReference>
<dbReference type="EMBL" id="SMAJ01000007">
    <property type="protein sequence ID" value="TCT06997.1"/>
    <property type="molecule type" value="Genomic_DNA"/>
</dbReference>
<dbReference type="GO" id="GO:0004321">
    <property type="term" value="F:fatty-acyl-CoA synthase activity"/>
    <property type="evidence" value="ECO:0007669"/>
    <property type="project" value="TreeGrafter"/>
</dbReference>
<evidence type="ECO:0000313" key="8">
    <source>
        <dbReference type="Proteomes" id="UP000295525"/>
    </source>
</evidence>
<keyword evidence="8" id="KW-1185">Reference proteome</keyword>
<dbReference type="InterPro" id="IPR051087">
    <property type="entry name" value="Mitochondrial_ACSM"/>
</dbReference>
<dbReference type="PANTHER" id="PTHR43605">
    <property type="entry name" value="ACYL-COENZYME A SYNTHETASE"/>
    <property type="match status" value="1"/>
</dbReference>
<proteinExistence type="inferred from homology"/>
<evidence type="ECO:0000259" key="5">
    <source>
        <dbReference type="Pfam" id="PF00501"/>
    </source>
</evidence>
<evidence type="ECO:0000259" key="6">
    <source>
        <dbReference type="Pfam" id="PF13193"/>
    </source>
</evidence>
<reference evidence="7 8" key="1">
    <citation type="submission" date="2019-03" db="EMBL/GenBank/DDBJ databases">
        <title>Genomic Encyclopedia of Type Strains, Phase IV (KMG-IV): sequencing the most valuable type-strain genomes for metagenomic binning, comparative biology and taxonomic classification.</title>
        <authorList>
            <person name="Goeker M."/>
        </authorList>
    </citation>
    <scope>NUCLEOTIDE SEQUENCE [LARGE SCALE GENOMIC DNA]</scope>
    <source>
        <strain evidence="7 8">DSM 24591</strain>
    </source>
</reference>
<evidence type="ECO:0000256" key="1">
    <source>
        <dbReference type="ARBA" id="ARBA00006432"/>
    </source>
</evidence>
<dbReference type="Pfam" id="PF00501">
    <property type="entry name" value="AMP-binding"/>
    <property type="match status" value="1"/>
</dbReference>
<protein>
    <submittedName>
        <fullName evidence="7">Acetyl-CoA synthetase</fullName>
    </submittedName>
</protein>
<dbReference type="RefSeq" id="WP_132582440.1">
    <property type="nucleotide sequence ID" value="NZ_SMAJ01000007.1"/>
</dbReference>
<dbReference type="PANTHER" id="PTHR43605:SF10">
    <property type="entry name" value="ACYL-COA SYNTHETASE MEDIUM CHAIN FAMILY MEMBER 3"/>
    <property type="match status" value="1"/>
</dbReference>
<dbReference type="Proteomes" id="UP000295525">
    <property type="component" value="Unassembled WGS sequence"/>
</dbReference>
<dbReference type="SUPFAM" id="SSF56801">
    <property type="entry name" value="Acetyl-CoA synthetase-like"/>
    <property type="match status" value="1"/>
</dbReference>
<dbReference type="GO" id="GO:0006637">
    <property type="term" value="P:acyl-CoA metabolic process"/>
    <property type="evidence" value="ECO:0007669"/>
    <property type="project" value="TreeGrafter"/>
</dbReference>
<keyword evidence="3" id="KW-0547">Nucleotide-binding</keyword>
<gene>
    <name evidence="7" type="ORF">EDC26_10752</name>
</gene>
<accession>A0A4R3M666</accession>
<evidence type="ECO:0000256" key="2">
    <source>
        <dbReference type="ARBA" id="ARBA00022598"/>
    </source>
</evidence>
<organism evidence="7 8">
    <name type="scientific">Paralcaligenes ureilyticus</name>
    <dbReference type="NCBI Taxonomy" id="627131"/>
    <lineage>
        <taxon>Bacteria</taxon>
        <taxon>Pseudomonadati</taxon>
        <taxon>Pseudomonadota</taxon>
        <taxon>Betaproteobacteria</taxon>
        <taxon>Burkholderiales</taxon>
        <taxon>Alcaligenaceae</taxon>
        <taxon>Paralcaligenes</taxon>
    </lineage>
</organism>
<dbReference type="Gene3D" id="3.30.300.30">
    <property type="match status" value="1"/>
</dbReference>
<dbReference type="FunFam" id="3.30.300.30:FF:000005">
    <property type="entry name" value="Acyl-coenzyme A synthetase ACSM5, mitochondrial"/>
    <property type="match status" value="1"/>
</dbReference>
<dbReference type="Gene3D" id="3.40.50.12780">
    <property type="entry name" value="N-terminal domain of ligase-like"/>
    <property type="match status" value="1"/>
</dbReference>
<dbReference type="Pfam" id="PF13193">
    <property type="entry name" value="AMP-binding_C"/>
    <property type="match status" value="1"/>
</dbReference>
<feature type="domain" description="AMP-binding enzyme C-terminal" evidence="6">
    <location>
        <begin position="452"/>
        <end position="529"/>
    </location>
</feature>
<keyword evidence="2" id="KW-0436">Ligase</keyword>
<evidence type="ECO:0000256" key="3">
    <source>
        <dbReference type="ARBA" id="ARBA00022741"/>
    </source>
</evidence>
<dbReference type="OrthoDB" id="9766486at2"/>
<dbReference type="FunFam" id="3.40.50.12780:FF:000063">
    <property type="entry name" value="Acetyl-coenzyme A synthetase"/>
    <property type="match status" value="1"/>
</dbReference>
<keyword evidence="4" id="KW-0067">ATP-binding</keyword>
<dbReference type="GO" id="GO:0015645">
    <property type="term" value="F:fatty acid ligase activity"/>
    <property type="evidence" value="ECO:0007669"/>
    <property type="project" value="TreeGrafter"/>
</dbReference>
<name>A0A4R3M666_9BURK</name>
<dbReference type="InterPro" id="IPR025110">
    <property type="entry name" value="AMP-bd_C"/>
</dbReference>
<dbReference type="CDD" id="cd05971">
    <property type="entry name" value="MACS_like_3"/>
    <property type="match status" value="1"/>
</dbReference>
<dbReference type="InterPro" id="IPR000873">
    <property type="entry name" value="AMP-dep_synth/lig_dom"/>
</dbReference>
<comment type="similarity">
    <text evidence="1">Belongs to the ATP-dependent AMP-binding enzyme family.</text>
</comment>
<dbReference type="PROSITE" id="PS00455">
    <property type="entry name" value="AMP_BINDING"/>
    <property type="match status" value="1"/>
</dbReference>
<sequence>MLNAQHNYDATVQAFKWTIPEYYNIGVDACDKWADGSGRVALISEKSPTEQTRYTFDELKALSNQFARVLVKQGIQRGDRVGIFLPQALETAVAHLAIYKIGAIAVPLFTLFGTEALQFRISNSGARALITHKEGRQKLAEVRSTLPDLKTLFDIEAAQSTGDCLSFWRELEHEPTDFTPVNTRAEDPAVIIYTSGTTGKPKGALHAHRVLLGHLPGVEISHNFFPKKAALMWTPADWAWIGGLFDVLLPSWHHGVPVLACRFAKFDAAAAYDLMSRHGVTHTFLPPTALKMLRSAENPSTRWPLKLVSVASGGESLGLELIEWGRKNLGLTINEFYGQTECNMIVSACSALFDPLIGTMGRAVPGHTVDMVDDAGQPVPNGVEGHIGVLSPDPVMFLNYWQNPQATTEKFAGRYLITGDRGIRDDQGFIQFVGRNDDVITSAGYRIGPGPIEDCLLGHPAVKMAAVVGVPDKERTEVVKAFIILNEGYNASDSLILELQNHVRRRAAAHEYPRQISFVDSLPMTATGKVIRKELRRA</sequence>
<dbReference type="InterPro" id="IPR045851">
    <property type="entry name" value="AMP-bd_C_sf"/>
</dbReference>
<dbReference type="InterPro" id="IPR020845">
    <property type="entry name" value="AMP-binding_CS"/>
</dbReference>
<dbReference type="InterPro" id="IPR049515">
    <property type="entry name" value="MACS_put"/>
</dbReference>
<dbReference type="GO" id="GO:0005524">
    <property type="term" value="F:ATP binding"/>
    <property type="evidence" value="ECO:0007669"/>
    <property type="project" value="UniProtKB-KW"/>
</dbReference>
<dbReference type="GO" id="GO:0016405">
    <property type="term" value="F:CoA-ligase activity"/>
    <property type="evidence" value="ECO:0007669"/>
    <property type="project" value="UniProtKB-ARBA"/>
</dbReference>
<dbReference type="AlphaFoldDB" id="A0A4R3M666"/>
<comment type="caution">
    <text evidence="7">The sequence shown here is derived from an EMBL/GenBank/DDBJ whole genome shotgun (WGS) entry which is preliminary data.</text>
</comment>
<evidence type="ECO:0000256" key="4">
    <source>
        <dbReference type="ARBA" id="ARBA00022840"/>
    </source>
</evidence>
<dbReference type="GO" id="GO:0006633">
    <property type="term" value="P:fatty acid biosynthetic process"/>
    <property type="evidence" value="ECO:0007669"/>
    <property type="project" value="TreeGrafter"/>
</dbReference>